<evidence type="ECO:0000313" key="1">
    <source>
        <dbReference type="EMBL" id="SDP08585.1"/>
    </source>
</evidence>
<accession>A0A1H0PV91</accession>
<organism evidence="1 2">
    <name type="scientific">Selenomonas ruminantium</name>
    <dbReference type="NCBI Taxonomy" id="971"/>
    <lineage>
        <taxon>Bacteria</taxon>
        <taxon>Bacillati</taxon>
        <taxon>Bacillota</taxon>
        <taxon>Negativicutes</taxon>
        <taxon>Selenomonadales</taxon>
        <taxon>Selenomonadaceae</taxon>
        <taxon>Selenomonas</taxon>
    </lineage>
</organism>
<dbReference type="AlphaFoldDB" id="A0A1H0PV91"/>
<dbReference type="OrthoDB" id="2106311at2"/>
<dbReference type="RefSeq" id="WP_074571646.1">
    <property type="nucleotide sequence ID" value="NZ_FNJQ01000006.1"/>
</dbReference>
<dbReference type="SUPFAM" id="SSF160631">
    <property type="entry name" value="SMI1/KNR4-like"/>
    <property type="match status" value="1"/>
</dbReference>
<sequence length="199" mass="23214">MKLDDYMKSYGVKKSVNDIPLGNYIPNELKNIYLEYGGVELPFGEIFDYETMMKVSKEPPFAKEWLAFGKDNLFCFWVCKINSAEGDKIYTTWDHEMEKEIGEPVFENIVDFFYDCEKEWDDFDNLNSNYDAVLLKYDGGLSMLGRIKKDLNLNISSKDLLIKSKSLPCSLGAVPYEIVEKLKAPQYDYLKEYLEFNKI</sequence>
<name>A0A1H0PV91_SELRU</name>
<reference evidence="1 2" key="1">
    <citation type="submission" date="2016-10" db="EMBL/GenBank/DDBJ databases">
        <authorList>
            <person name="de Groot N.N."/>
        </authorList>
    </citation>
    <scope>NUCLEOTIDE SEQUENCE [LARGE SCALE GENOMIC DNA]</scope>
    <source>
        <strain evidence="1 2">S137</strain>
    </source>
</reference>
<gene>
    <name evidence="1" type="ORF">SAMN05216366_10615</name>
</gene>
<dbReference type="Proteomes" id="UP000182412">
    <property type="component" value="Unassembled WGS sequence"/>
</dbReference>
<proteinExistence type="predicted"/>
<protein>
    <submittedName>
        <fullName evidence="1">Uncharacterized protein</fullName>
    </submittedName>
</protein>
<dbReference type="EMBL" id="FNJQ01000006">
    <property type="protein sequence ID" value="SDP08585.1"/>
    <property type="molecule type" value="Genomic_DNA"/>
</dbReference>
<evidence type="ECO:0000313" key="2">
    <source>
        <dbReference type="Proteomes" id="UP000182412"/>
    </source>
</evidence>
<dbReference type="InterPro" id="IPR037883">
    <property type="entry name" value="Knr4/Smi1-like_sf"/>
</dbReference>